<dbReference type="OrthoDB" id="4746133at2"/>
<evidence type="ECO:0000256" key="1">
    <source>
        <dbReference type="SAM" id="SignalP"/>
    </source>
</evidence>
<evidence type="ECO:0000313" key="4">
    <source>
        <dbReference type="Proteomes" id="UP000093962"/>
    </source>
</evidence>
<dbReference type="InterPro" id="IPR007969">
    <property type="entry name" value="DUF732"/>
</dbReference>
<dbReference type="Proteomes" id="UP000093962">
    <property type="component" value="Unassembled WGS sequence"/>
</dbReference>
<dbReference type="AlphaFoldDB" id="A0A1A0MYV6"/>
<organism evidence="3 4">
    <name type="scientific">Mycolicibacterium mucogenicum</name>
    <name type="common">Mycobacterium mucogenicum</name>
    <dbReference type="NCBI Taxonomy" id="56689"/>
    <lineage>
        <taxon>Bacteria</taxon>
        <taxon>Bacillati</taxon>
        <taxon>Actinomycetota</taxon>
        <taxon>Actinomycetes</taxon>
        <taxon>Mycobacteriales</taxon>
        <taxon>Mycobacteriaceae</taxon>
        <taxon>Mycolicibacterium</taxon>
    </lineage>
</organism>
<keyword evidence="1" id="KW-0732">Signal</keyword>
<dbReference type="RefSeq" id="WP_064857846.1">
    <property type="nucleotide sequence ID" value="NZ_LZSF01000047.1"/>
</dbReference>
<feature type="domain" description="DUF732" evidence="2">
    <location>
        <begin position="32"/>
        <end position="100"/>
    </location>
</feature>
<comment type="caution">
    <text evidence="3">The sequence shown here is derived from an EMBL/GenBank/DDBJ whole genome shotgun (WGS) entry which is preliminary data.</text>
</comment>
<name>A0A1A0MYV6_MYCMU</name>
<evidence type="ECO:0000259" key="2">
    <source>
        <dbReference type="Pfam" id="PF05305"/>
    </source>
</evidence>
<dbReference type="EMBL" id="LZSF01000047">
    <property type="protein sequence ID" value="OBA90699.1"/>
    <property type="molecule type" value="Genomic_DNA"/>
</dbReference>
<dbReference type="Pfam" id="PF05305">
    <property type="entry name" value="DUF732"/>
    <property type="match status" value="1"/>
</dbReference>
<feature type="chain" id="PRO_5008295459" description="DUF732 domain-containing protein" evidence="1">
    <location>
        <begin position="31"/>
        <end position="120"/>
    </location>
</feature>
<evidence type="ECO:0000313" key="3">
    <source>
        <dbReference type="EMBL" id="OBA90699.1"/>
    </source>
</evidence>
<proteinExistence type="predicted"/>
<sequence length="120" mass="12412">MITHFNRGCASLLAGFVVLTGLMGAAPAHADQYDFVVYLDNNGVYYSSVSGVIDAGKMTCRILRSGGGVAGAMGFLARAGYERYEAATIIVAAVDDMCPDTQPVVDAFLNQTAGGKGVPA</sequence>
<protein>
    <recommendedName>
        <fullName evidence="2">DUF732 domain-containing protein</fullName>
    </recommendedName>
</protein>
<gene>
    <name evidence="3" type="ORF">A5642_12225</name>
</gene>
<reference evidence="3 4" key="1">
    <citation type="submission" date="2016-06" db="EMBL/GenBank/DDBJ databases">
        <authorList>
            <person name="Kjaerup R.B."/>
            <person name="Dalgaard T.S."/>
            <person name="Juul-Madsen H.R."/>
        </authorList>
    </citation>
    <scope>NUCLEOTIDE SEQUENCE [LARGE SCALE GENOMIC DNA]</scope>
    <source>
        <strain evidence="3 4">1199456.5</strain>
    </source>
</reference>
<feature type="signal peptide" evidence="1">
    <location>
        <begin position="1"/>
        <end position="30"/>
    </location>
</feature>
<accession>A0A1A0MYV6</accession>